<dbReference type="PaxDb" id="39947-A0A0P0V9I9"/>
<dbReference type="Gramene" id="Os01t0813350-00">
    <property type="protein sequence ID" value="Os01t0813350-00"/>
    <property type="gene ID" value="Os01g0813350"/>
</dbReference>
<keyword evidence="3" id="KW-1185">Reference proteome</keyword>
<dbReference type="InParanoid" id="A0A0P0V9I9"/>
<reference evidence="2 3" key="3">
    <citation type="journal article" date="2013" name="Rice">
        <title>Improvement of the Oryza sativa Nipponbare reference genome using next generation sequence and optical map data.</title>
        <authorList>
            <person name="Kawahara Y."/>
            <person name="de la Bastide M."/>
            <person name="Hamilton J.P."/>
            <person name="Kanamori H."/>
            <person name="McCombie W.R."/>
            <person name="Ouyang S."/>
            <person name="Schwartz D.C."/>
            <person name="Tanaka T."/>
            <person name="Wu J."/>
            <person name="Zhou S."/>
            <person name="Childs K.L."/>
            <person name="Davidson R.M."/>
            <person name="Lin H."/>
            <person name="Quesada-Ocampo L."/>
            <person name="Vaillancourt B."/>
            <person name="Sakai H."/>
            <person name="Lee S.S."/>
            <person name="Kim J."/>
            <person name="Numa H."/>
            <person name="Itoh T."/>
            <person name="Buell C.R."/>
            <person name="Matsumoto T."/>
        </authorList>
    </citation>
    <scope>NUCLEOTIDE SEQUENCE [LARGE SCALE GENOMIC DNA]</scope>
    <source>
        <strain evidence="3">cv. Nipponbare</strain>
    </source>
</reference>
<evidence type="ECO:0000313" key="2">
    <source>
        <dbReference type="EMBL" id="BAS74893.1"/>
    </source>
</evidence>
<sequence>MSIPPAPGRQRADRVGDRRGVGPTRRGRRRALHRAFHVVWHRGGGGGGGRAGRVQEEALDVVDEAHVVWQATQHVIVDGGGGDVVRRRRPAVGGGVAGAAGRVPGLEVGAVHAERRQDLGDGVVRVVRVTERRANRRRLPVVAGLHLGPEK</sequence>
<dbReference type="EMBL" id="AP014957">
    <property type="protein sequence ID" value="BAS74893.1"/>
    <property type="molecule type" value="Genomic_DNA"/>
</dbReference>
<dbReference type="Proteomes" id="UP000059680">
    <property type="component" value="Chromosome 1"/>
</dbReference>
<evidence type="ECO:0000256" key="1">
    <source>
        <dbReference type="SAM" id="MobiDB-lite"/>
    </source>
</evidence>
<proteinExistence type="predicted"/>
<gene>
    <name evidence="2" type="ordered locus">Os01g0813350</name>
    <name evidence="2" type="ORF">OSNPB_010813350</name>
</gene>
<reference evidence="2 3" key="2">
    <citation type="journal article" date="2013" name="Plant Cell Physiol.">
        <title>Rice Annotation Project Database (RAP-DB): an integrative and interactive database for rice genomics.</title>
        <authorList>
            <person name="Sakai H."/>
            <person name="Lee S.S."/>
            <person name="Tanaka T."/>
            <person name="Numa H."/>
            <person name="Kim J."/>
            <person name="Kawahara Y."/>
            <person name="Wakimoto H."/>
            <person name="Yang C.C."/>
            <person name="Iwamoto M."/>
            <person name="Abe T."/>
            <person name="Yamada Y."/>
            <person name="Muto A."/>
            <person name="Inokuchi H."/>
            <person name="Ikemura T."/>
            <person name="Matsumoto T."/>
            <person name="Sasaki T."/>
            <person name="Itoh T."/>
        </authorList>
    </citation>
    <scope>NUCLEOTIDE SEQUENCE [LARGE SCALE GENOMIC DNA]</scope>
    <source>
        <strain evidence="3">cv. Nipponbare</strain>
    </source>
</reference>
<feature type="compositionally biased region" description="Basic and acidic residues" evidence="1">
    <location>
        <begin position="10"/>
        <end position="20"/>
    </location>
</feature>
<feature type="region of interest" description="Disordered" evidence="1">
    <location>
        <begin position="1"/>
        <end position="28"/>
    </location>
</feature>
<protein>
    <submittedName>
        <fullName evidence="2">Os01g0813350 protein</fullName>
    </submittedName>
</protein>
<organism evidence="2 3">
    <name type="scientific">Oryza sativa subsp. japonica</name>
    <name type="common">Rice</name>
    <dbReference type="NCBI Taxonomy" id="39947"/>
    <lineage>
        <taxon>Eukaryota</taxon>
        <taxon>Viridiplantae</taxon>
        <taxon>Streptophyta</taxon>
        <taxon>Embryophyta</taxon>
        <taxon>Tracheophyta</taxon>
        <taxon>Spermatophyta</taxon>
        <taxon>Magnoliopsida</taxon>
        <taxon>Liliopsida</taxon>
        <taxon>Poales</taxon>
        <taxon>Poaceae</taxon>
        <taxon>BOP clade</taxon>
        <taxon>Oryzoideae</taxon>
        <taxon>Oryzeae</taxon>
        <taxon>Oryzinae</taxon>
        <taxon>Oryza</taxon>
        <taxon>Oryza sativa</taxon>
    </lineage>
</organism>
<reference evidence="3" key="1">
    <citation type="journal article" date="2005" name="Nature">
        <title>The map-based sequence of the rice genome.</title>
        <authorList>
            <consortium name="International rice genome sequencing project (IRGSP)"/>
            <person name="Matsumoto T."/>
            <person name="Wu J."/>
            <person name="Kanamori H."/>
            <person name="Katayose Y."/>
            <person name="Fujisawa M."/>
            <person name="Namiki N."/>
            <person name="Mizuno H."/>
            <person name="Yamamoto K."/>
            <person name="Antonio B.A."/>
            <person name="Baba T."/>
            <person name="Sakata K."/>
            <person name="Nagamura Y."/>
            <person name="Aoki H."/>
            <person name="Arikawa K."/>
            <person name="Arita K."/>
            <person name="Bito T."/>
            <person name="Chiden Y."/>
            <person name="Fujitsuka N."/>
            <person name="Fukunaka R."/>
            <person name="Hamada M."/>
            <person name="Harada C."/>
            <person name="Hayashi A."/>
            <person name="Hijishita S."/>
            <person name="Honda M."/>
            <person name="Hosokawa S."/>
            <person name="Ichikawa Y."/>
            <person name="Idonuma A."/>
            <person name="Iijima M."/>
            <person name="Ikeda M."/>
            <person name="Ikeno M."/>
            <person name="Ito K."/>
            <person name="Ito S."/>
            <person name="Ito T."/>
            <person name="Ito Y."/>
            <person name="Ito Y."/>
            <person name="Iwabuchi A."/>
            <person name="Kamiya K."/>
            <person name="Karasawa W."/>
            <person name="Kurita K."/>
            <person name="Katagiri S."/>
            <person name="Kikuta A."/>
            <person name="Kobayashi H."/>
            <person name="Kobayashi N."/>
            <person name="Machita K."/>
            <person name="Maehara T."/>
            <person name="Masukawa M."/>
            <person name="Mizubayashi T."/>
            <person name="Mukai Y."/>
            <person name="Nagasaki H."/>
            <person name="Nagata Y."/>
            <person name="Naito S."/>
            <person name="Nakashima M."/>
            <person name="Nakama Y."/>
            <person name="Nakamichi Y."/>
            <person name="Nakamura M."/>
            <person name="Meguro A."/>
            <person name="Negishi M."/>
            <person name="Ohta I."/>
            <person name="Ohta T."/>
            <person name="Okamoto M."/>
            <person name="Ono N."/>
            <person name="Saji S."/>
            <person name="Sakaguchi M."/>
            <person name="Sakai K."/>
            <person name="Shibata M."/>
            <person name="Shimokawa T."/>
            <person name="Song J."/>
            <person name="Takazaki Y."/>
            <person name="Terasawa K."/>
            <person name="Tsugane M."/>
            <person name="Tsuji K."/>
            <person name="Ueda S."/>
            <person name="Waki K."/>
            <person name="Yamagata H."/>
            <person name="Yamamoto M."/>
            <person name="Yamamoto S."/>
            <person name="Yamane H."/>
            <person name="Yoshiki S."/>
            <person name="Yoshihara R."/>
            <person name="Yukawa K."/>
            <person name="Zhong H."/>
            <person name="Yano M."/>
            <person name="Yuan Q."/>
            <person name="Ouyang S."/>
            <person name="Liu J."/>
            <person name="Jones K.M."/>
            <person name="Gansberger K."/>
            <person name="Moffat K."/>
            <person name="Hill J."/>
            <person name="Bera J."/>
            <person name="Fadrosh D."/>
            <person name="Jin S."/>
            <person name="Johri S."/>
            <person name="Kim M."/>
            <person name="Overton L."/>
            <person name="Reardon M."/>
            <person name="Tsitrin T."/>
            <person name="Vuong H."/>
            <person name="Weaver B."/>
            <person name="Ciecko A."/>
            <person name="Tallon L."/>
            <person name="Jackson J."/>
            <person name="Pai G."/>
            <person name="Aken S.V."/>
            <person name="Utterback T."/>
            <person name="Reidmuller S."/>
            <person name="Feldblyum T."/>
            <person name="Hsiao J."/>
            <person name="Zismann V."/>
            <person name="Iobst S."/>
            <person name="de Vazeille A.R."/>
            <person name="Buell C.R."/>
            <person name="Ying K."/>
            <person name="Li Y."/>
            <person name="Lu T."/>
            <person name="Huang Y."/>
            <person name="Zhao Q."/>
            <person name="Feng Q."/>
            <person name="Zhang L."/>
            <person name="Zhu J."/>
            <person name="Weng Q."/>
            <person name="Mu J."/>
            <person name="Lu Y."/>
            <person name="Fan D."/>
            <person name="Liu Y."/>
            <person name="Guan J."/>
            <person name="Zhang Y."/>
            <person name="Yu S."/>
            <person name="Liu X."/>
            <person name="Zhang Y."/>
            <person name="Hong G."/>
            <person name="Han B."/>
            <person name="Choisne N."/>
            <person name="Demange N."/>
            <person name="Orjeda G."/>
            <person name="Samain S."/>
            <person name="Cattolico L."/>
            <person name="Pelletier E."/>
            <person name="Couloux A."/>
            <person name="Segurens B."/>
            <person name="Wincker P."/>
            <person name="D'Hont A."/>
            <person name="Scarpelli C."/>
            <person name="Weissenbach J."/>
            <person name="Salanoubat M."/>
            <person name="Quetier F."/>
            <person name="Yu Y."/>
            <person name="Kim H.R."/>
            <person name="Rambo T."/>
            <person name="Currie J."/>
            <person name="Collura K."/>
            <person name="Luo M."/>
            <person name="Yang T."/>
            <person name="Ammiraju J.S.S."/>
            <person name="Engler F."/>
            <person name="Soderlund C."/>
            <person name="Wing R.A."/>
            <person name="Palmer L.E."/>
            <person name="de la Bastide M."/>
            <person name="Spiegel L."/>
            <person name="Nascimento L."/>
            <person name="Zutavern T."/>
            <person name="O'Shaughnessy A."/>
            <person name="Dike S."/>
            <person name="Dedhia N."/>
            <person name="Preston R."/>
            <person name="Balija V."/>
            <person name="McCombie W.R."/>
            <person name="Chow T."/>
            <person name="Chen H."/>
            <person name="Chung M."/>
            <person name="Chen C."/>
            <person name="Shaw J."/>
            <person name="Wu H."/>
            <person name="Hsiao K."/>
            <person name="Chao Y."/>
            <person name="Chu M."/>
            <person name="Cheng C."/>
            <person name="Hour A."/>
            <person name="Lee P."/>
            <person name="Lin S."/>
            <person name="Lin Y."/>
            <person name="Liou J."/>
            <person name="Liu S."/>
            <person name="Hsing Y."/>
            <person name="Raghuvanshi S."/>
            <person name="Mohanty A."/>
            <person name="Bharti A.K."/>
            <person name="Gaur A."/>
            <person name="Gupta V."/>
            <person name="Kumar D."/>
            <person name="Ravi V."/>
            <person name="Vij S."/>
            <person name="Kapur A."/>
            <person name="Khurana P."/>
            <person name="Khurana P."/>
            <person name="Khurana J.P."/>
            <person name="Tyagi A.K."/>
            <person name="Gaikwad K."/>
            <person name="Singh A."/>
            <person name="Dalal V."/>
            <person name="Srivastava S."/>
            <person name="Dixit A."/>
            <person name="Pal A.K."/>
            <person name="Ghazi I.A."/>
            <person name="Yadav M."/>
            <person name="Pandit A."/>
            <person name="Bhargava A."/>
            <person name="Sureshbabu K."/>
            <person name="Batra K."/>
            <person name="Sharma T.R."/>
            <person name="Mohapatra T."/>
            <person name="Singh N.K."/>
            <person name="Messing J."/>
            <person name="Nelson A.B."/>
            <person name="Fuks G."/>
            <person name="Kavchok S."/>
            <person name="Keizer G."/>
            <person name="Linton E."/>
            <person name="Llaca V."/>
            <person name="Song R."/>
            <person name="Tanyolac B."/>
            <person name="Young S."/>
            <person name="Ho-Il K."/>
            <person name="Hahn J.H."/>
            <person name="Sangsakoo G."/>
            <person name="Vanavichit A."/>
            <person name="de Mattos Luiz.A.T."/>
            <person name="Zimmer P.D."/>
            <person name="Malone G."/>
            <person name="Dellagostin O."/>
            <person name="de Oliveira A.C."/>
            <person name="Bevan M."/>
            <person name="Bancroft I."/>
            <person name="Minx P."/>
            <person name="Cordum H."/>
            <person name="Wilson R."/>
            <person name="Cheng Z."/>
            <person name="Jin W."/>
            <person name="Jiang J."/>
            <person name="Leong S.A."/>
            <person name="Iwama H."/>
            <person name="Gojobori T."/>
            <person name="Itoh T."/>
            <person name="Niimura Y."/>
            <person name="Fujii Y."/>
            <person name="Habara T."/>
            <person name="Sakai H."/>
            <person name="Sato Y."/>
            <person name="Wilson G."/>
            <person name="Kumar K."/>
            <person name="McCouch S."/>
            <person name="Juretic N."/>
            <person name="Hoen D."/>
            <person name="Wright S."/>
            <person name="Bruskiewich R."/>
            <person name="Bureau T."/>
            <person name="Miyao A."/>
            <person name="Hirochika H."/>
            <person name="Nishikawa T."/>
            <person name="Kadowaki K."/>
            <person name="Sugiura M."/>
            <person name="Burr B."/>
            <person name="Sasaki T."/>
        </authorList>
    </citation>
    <scope>NUCLEOTIDE SEQUENCE [LARGE SCALE GENOMIC DNA]</scope>
    <source>
        <strain evidence="3">cv. Nipponbare</strain>
    </source>
</reference>
<dbReference type="AlphaFoldDB" id="A0A0P0V9I9"/>
<accession>A0A0P0V9I9</accession>
<evidence type="ECO:0000313" key="3">
    <source>
        <dbReference type="Proteomes" id="UP000059680"/>
    </source>
</evidence>
<name>A0A0P0V9I9_ORYSJ</name>